<evidence type="ECO:0000313" key="2">
    <source>
        <dbReference type="Proteomes" id="UP001060215"/>
    </source>
</evidence>
<proteinExistence type="predicted"/>
<dbReference type="Proteomes" id="UP001060215">
    <property type="component" value="Chromosome 12"/>
</dbReference>
<name>A0ACC0G3U1_9ERIC</name>
<protein>
    <submittedName>
        <fullName evidence="1">Uncharacterized protein</fullName>
    </submittedName>
</protein>
<keyword evidence="2" id="KW-1185">Reference proteome</keyword>
<organism evidence="1 2">
    <name type="scientific">Camellia lanceoleosa</name>
    <dbReference type="NCBI Taxonomy" id="1840588"/>
    <lineage>
        <taxon>Eukaryota</taxon>
        <taxon>Viridiplantae</taxon>
        <taxon>Streptophyta</taxon>
        <taxon>Embryophyta</taxon>
        <taxon>Tracheophyta</taxon>
        <taxon>Spermatophyta</taxon>
        <taxon>Magnoliopsida</taxon>
        <taxon>eudicotyledons</taxon>
        <taxon>Gunneridae</taxon>
        <taxon>Pentapetalae</taxon>
        <taxon>asterids</taxon>
        <taxon>Ericales</taxon>
        <taxon>Theaceae</taxon>
        <taxon>Camellia</taxon>
    </lineage>
</organism>
<sequence>MSKLFYSDKKGVEEKIWRKTIDFIIKVFEKLKPEDFTRITMQYGGATNSYPCSILRRCYKMKTIKYCNKLNELGNSLFHRDDFFIMEGKGKVKEIFYVSPLLQKLTRELLMATKEINDHAIPLFQICQASTCTSEEGGTISIKVSLLQCRPKPLIETELSIRSSENLKIQWARSKKWWKDLNELFAHSFFWSSGQHESVLMSVHIHMQRPQASKPPNILMGGLDLLADELKIEWDKQHKHWNGPWTAAFQKTMELQERSIHPFYESNTESKCGSL</sequence>
<accession>A0ACC0G3U1</accession>
<gene>
    <name evidence="1" type="ORF">LOK49_LG11G01334</name>
</gene>
<comment type="caution">
    <text evidence="1">The sequence shown here is derived from an EMBL/GenBank/DDBJ whole genome shotgun (WGS) entry which is preliminary data.</text>
</comment>
<reference evidence="1 2" key="1">
    <citation type="journal article" date="2022" name="Plant J.">
        <title>Chromosome-level genome of Camellia lanceoleosa provides a valuable resource for understanding genome evolution and self-incompatibility.</title>
        <authorList>
            <person name="Gong W."/>
            <person name="Xiao S."/>
            <person name="Wang L."/>
            <person name="Liao Z."/>
            <person name="Chang Y."/>
            <person name="Mo W."/>
            <person name="Hu G."/>
            <person name="Li W."/>
            <person name="Zhao G."/>
            <person name="Zhu H."/>
            <person name="Hu X."/>
            <person name="Ji K."/>
            <person name="Xiang X."/>
            <person name="Song Q."/>
            <person name="Yuan D."/>
            <person name="Jin S."/>
            <person name="Zhang L."/>
        </authorList>
    </citation>
    <scope>NUCLEOTIDE SEQUENCE [LARGE SCALE GENOMIC DNA]</scope>
    <source>
        <strain evidence="1">SQ_2022a</strain>
    </source>
</reference>
<dbReference type="EMBL" id="CM045769">
    <property type="protein sequence ID" value="KAI7995574.1"/>
    <property type="molecule type" value="Genomic_DNA"/>
</dbReference>
<evidence type="ECO:0000313" key="1">
    <source>
        <dbReference type="EMBL" id="KAI7995574.1"/>
    </source>
</evidence>